<organism evidence="1 2">
    <name type="scientific">Trifolium medium</name>
    <dbReference type="NCBI Taxonomy" id="97028"/>
    <lineage>
        <taxon>Eukaryota</taxon>
        <taxon>Viridiplantae</taxon>
        <taxon>Streptophyta</taxon>
        <taxon>Embryophyta</taxon>
        <taxon>Tracheophyta</taxon>
        <taxon>Spermatophyta</taxon>
        <taxon>Magnoliopsida</taxon>
        <taxon>eudicotyledons</taxon>
        <taxon>Gunneridae</taxon>
        <taxon>Pentapetalae</taxon>
        <taxon>rosids</taxon>
        <taxon>fabids</taxon>
        <taxon>Fabales</taxon>
        <taxon>Fabaceae</taxon>
        <taxon>Papilionoideae</taxon>
        <taxon>50 kb inversion clade</taxon>
        <taxon>NPAAA clade</taxon>
        <taxon>Hologalegina</taxon>
        <taxon>IRL clade</taxon>
        <taxon>Trifolieae</taxon>
        <taxon>Trifolium</taxon>
    </lineage>
</organism>
<accession>A0A392V9E1</accession>
<sequence length="64" mass="7158">GLELKPPKNTLFCVLVARARRAMFLRKCRQFSLELPVGEELSATFSPVLARLGRARNAGLNLFL</sequence>
<feature type="non-terminal residue" evidence="1">
    <location>
        <position position="1"/>
    </location>
</feature>
<dbReference type="Proteomes" id="UP000265520">
    <property type="component" value="Unassembled WGS sequence"/>
</dbReference>
<reference evidence="1 2" key="1">
    <citation type="journal article" date="2018" name="Front. Plant Sci.">
        <title>Red Clover (Trifolium pratense) and Zigzag Clover (T. medium) - A Picture of Genomic Similarities and Differences.</title>
        <authorList>
            <person name="Dluhosova J."/>
            <person name="Istvanek J."/>
            <person name="Nedelnik J."/>
            <person name="Repkova J."/>
        </authorList>
    </citation>
    <scope>NUCLEOTIDE SEQUENCE [LARGE SCALE GENOMIC DNA]</scope>
    <source>
        <strain evidence="2">cv. 10/8</strain>
        <tissue evidence="1">Leaf</tissue>
    </source>
</reference>
<protein>
    <submittedName>
        <fullName evidence="1">Uncharacterized protein</fullName>
    </submittedName>
</protein>
<keyword evidence="2" id="KW-1185">Reference proteome</keyword>
<evidence type="ECO:0000313" key="1">
    <source>
        <dbReference type="EMBL" id="MCI84062.1"/>
    </source>
</evidence>
<dbReference type="AlphaFoldDB" id="A0A392V9E1"/>
<proteinExistence type="predicted"/>
<name>A0A392V9E1_9FABA</name>
<evidence type="ECO:0000313" key="2">
    <source>
        <dbReference type="Proteomes" id="UP000265520"/>
    </source>
</evidence>
<comment type="caution">
    <text evidence="1">The sequence shown here is derived from an EMBL/GenBank/DDBJ whole genome shotgun (WGS) entry which is preliminary data.</text>
</comment>
<dbReference type="EMBL" id="LXQA011082002">
    <property type="protein sequence ID" value="MCI84062.1"/>
    <property type="molecule type" value="Genomic_DNA"/>
</dbReference>